<organism evidence="16 17">
    <name type="scientific">Texcoconibacillus texcoconensis</name>
    <dbReference type="NCBI Taxonomy" id="1095777"/>
    <lineage>
        <taxon>Bacteria</taxon>
        <taxon>Bacillati</taxon>
        <taxon>Bacillota</taxon>
        <taxon>Bacilli</taxon>
        <taxon>Bacillales</taxon>
        <taxon>Bacillaceae</taxon>
        <taxon>Texcoconibacillus</taxon>
    </lineage>
</organism>
<reference evidence="16 17" key="1">
    <citation type="submission" date="2020-08" db="EMBL/GenBank/DDBJ databases">
        <title>Genomic Encyclopedia of Type Strains, Phase IV (KMG-IV): sequencing the most valuable type-strain genomes for metagenomic binning, comparative biology and taxonomic classification.</title>
        <authorList>
            <person name="Goeker M."/>
        </authorList>
    </citation>
    <scope>NUCLEOTIDE SEQUENCE [LARGE SCALE GENOMIC DNA]</scope>
    <source>
        <strain evidence="16 17">DSM 24696</strain>
    </source>
</reference>
<dbReference type="Pfam" id="PF02518">
    <property type="entry name" value="HATPase_c"/>
    <property type="match status" value="1"/>
</dbReference>
<comment type="subcellular location">
    <subcellularLocation>
        <location evidence="2">Cell membrane</location>
        <topology evidence="2">Multi-pass membrane protein</topology>
    </subcellularLocation>
</comment>
<keyword evidence="4" id="KW-1003">Cell membrane</keyword>
<keyword evidence="17" id="KW-1185">Reference proteome</keyword>
<keyword evidence="10" id="KW-0067">ATP-binding</keyword>
<evidence type="ECO:0000256" key="14">
    <source>
        <dbReference type="SAM" id="Phobius"/>
    </source>
</evidence>
<gene>
    <name evidence="16" type="ORF">HNQ41_002019</name>
</gene>
<comment type="caution">
    <text evidence="16">The sequence shown here is derived from an EMBL/GenBank/DDBJ whole genome shotgun (WGS) entry which is preliminary data.</text>
</comment>
<keyword evidence="6 16" id="KW-0808">Transferase</keyword>
<dbReference type="SMART" id="SM00387">
    <property type="entry name" value="HATPase_c"/>
    <property type="match status" value="1"/>
</dbReference>
<dbReference type="GO" id="GO:0071555">
    <property type="term" value="P:cell wall organization"/>
    <property type="evidence" value="ECO:0007669"/>
    <property type="project" value="InterPro"/>
</dbReference>
<feature type="domain" description="Histidine kinase" evidence="15">
    <location>
        <begin position="212"/>
        <end position="418"/>
    </location>
</feature>
<dbReference type="InterPro" id="IPR005467">
    <property type="entry name" value="His_kinase_dom"/>
</dbReference>
<dbReference type="InterPro" id="IPR004358">
    <property type="entry name" value="Sig_transdc_His_kin-like_C"/>
</dbReference>
<dbReference type="Pfam" id="PF07694">
    <property type="entry name" value="5TM-5TMR_LYT"/>
    <property type="match status" value="1"/>
</dbReference>
<dbReference type="InterPro" id="IPR003594">
    <property type="entry name" value="HATPase_dom"/>
</dbReference>
<dbReference type="PANTHER" id="PTHR43065:SF46">
    <property type="entry name" value="C4-DICARBOXYLATE TRANSPORT SENSOR PROTEIN DCTB"/>
    <property type="match status" value="1"/>
</dbReference>
<dbReference type="InterPro" id="IPR036890">
    <property type="entry name" value="HATPase_C_sf"/>
</dbReference>
<protein>
    <recommendedName>
        <fullName evidence="3">histidine kinase</fullName>
        <ecNumber evidence="3">2.7.13.3</ecNumber>
    </recommendedName>
</protein>
<dbReference type="GO" id="GO:0005886">
    <property type="term" value="C:plasma membrane"/>
    <property type="evidence" value="ECO:0007669"/>
    <property type="project" value="UniProtKB-SubCell"/>
</dbReference>
<comment type="catalytic activity">
    <reaction evidence="1">
        <text>ATP + protein L-histidine = ADP + protein N-phospho-L-histidine.</text>
        <dbReference type="EC" id="2.7.13.3"/>
    </reaction>
</comment>
<evidence type="ECO:0000256" key="10">
    <source>
        <dbReference type="ARBA" id="ARBA00022840"/>
    </source>
</evidence>
<dbReference type="AlphaFoldDB" id="A0A840QR47"/>
<dbReference type="CDD" id="cd00082">
    <property type="entry name" value="HisKA"/>
    <property type="match status" value="1"/>
</dbReference>
<evidence type="ECO:0000256" key="3">
    <source>
        <dbReference type="ARBA" id="ARBA00012438"/>
    </source>
</evidence>
<evidence type="ECO:0000256" key="12">
    <source>
        <dbReference type="ARBA" id="ARBA00023012"/>
    </source>
</evidence>
<keyword evidence="12" id="KW-0902">Two-component regulatory system</keyword>
<evidence type="ECO:0000256" key="1">
    <source>
        <dbReference type="ARBA" id="ARBA00000085"/>
    </source>
</evidence>
<keyword evidence="9 16" id="KW-0418">Kinase</keyword>
<feature type="transmembrane region" description="Helical" evidence="14">
    <location>
        <begin position="102"/>
        <end position="123"/>
    </location>
</feature>
<keyword evidence="5" id="KW-0597">Phosphoprotein</keyword>
<dbReference type="Pfam" id="PF00512">
    <property type="entry name" value="HisKA"/>
    <property type="match status" value="1"/>
</dbReference>
<feature type="transmembrane region" description="Helical" evidence="14">
    <location>
        <begin position="163"/>
        <end position="184"/>
    </location>
</feature>
<keyword evidence="13 14" id="KW-0472">Membrane</keyword>
<dbReference type="PRINTS" id="PR00344">
    <property type="entry name" value="BCTRLSENSOR"/>
</dbReference>
<accession>A0A840QR47</accession>
<evidence type="ECO:0000256" key="9">
    <source>
        <dbReference type="ARBA" id="ARBA00022777"/>
    </source>
</evidence>
<dbReference type="PANTHER" id="PTHR43065">
    <property type="entry name" value="SENSOR HISTIDINE KINASE"/>
    <property type="match status" value="1"/>
</dbReference>
<evidence type="ECO:0000313" key="16">
    <source>
        <dbReference type="EMBL" id="MBB5173829.1"/>
    </source>
</evidence>
<feature type="transmembrane region" description="Helical" evidence="14">
    <location>
        <begin position="9"/>
        <end position="29"/>
    </location>
</feature>
<feature type="transmembrane region" description="Helical" evidence="14">
    <location>
        <begin position="71"/>
        <end position="96"/>
    </location>
</feature>
<dbReference type="GO" id="GO:0000155">
    <property type="term" value="F:phosphorelay sensor kinase activity"/>
    <property type="evidence" value="ECO:0007669"/>
    <property type="project" value="InterPro"/>
</dbReference>
<evidence type="ECO:0000256" key="2">
    <source>
        <dbReference type="ARBA" id="ARBA00004651"/>
    </source>
</evidence>
<dbReference type="InterPro" id="IPR011620">
    <property type="entry name" value="Sig_transdc_His_kinase_LytS_TM"/>
</dbReference>
<evidence type="ECO:0000256" key="13">
    <source>
        <dbReference type="ARBA" id="ARBA00023136"/>
    </source>
</evidence>
<evidence type="ECO:0000256" key="11">
    <source>
        <dbReference type="ARBA" id="ARBA00022989"/>
    </source>
</evidence>
<dbReference type="EC" id="2.7.13.3" evidence="3"/>
<evidence type="ECO:0000256" key="8">
    <source>
        <dbReference type="ARBA" id="ARBA00022741"/>
    </source>
</evidence>
<evidence type="ECO:0000256" key="6">
    <source>
        <dbReference type="ARBA" id="ARBA00022679"/>
    </source>
</evidence>
<evidence type="ECO:0000256" key="5">
    <source>
        <dbReference type="ARBA" id="ARBA00022553"/>
    </source>
</evidence>
<name>A0A840QR47_9BACI</name>
<keyword evidence="11 14" id="KW-1133">Transmembrane helix</keyword>
<dbReference type="Gene3D" id="3.30.565.10">
    <property type="entry name" value="Histidine kinase-like ATPase, C-terminal domain"/>
    <property type="match status" value="1"/>
</dbReference>
<dbReference type="PROSITE" id="PS50109">
    <property type="entry name" value="HIS_KIN"/>
    <property type="match status" value="1"/>
</dbReference>
<dbReference type="Gene3D" id="1.10.287.130">
    <property type="match status" value="1"/>
</dbReference>
<proteinExistence type="predicted"/>
<dbReference type="SMART" id="SM00388">
    <property type="entry name" value="HisKA"/>
    <property type="match status" value="1"/>
</dbReference>
<dbReference type="InterPro" id="IPR036097">
    <property type="entry name" value="HisK_dim/P_sf"/>
</dbReference>
<evidence type="ECO:0000256" key="7">
    <source>
        <dbReference type="ARBA" id="ARBA00022692"/>
    </source>
</evidence>
<keyword evidence="7 14" id="KW-0812">Transmembrane</keyword>
<dbReference type="Proteomes" id="UP000551878">
    <property type="component" value="Unassembled WGS sequence"/>
</dbReference>
<dbReference type="InterPro" id="IPR003661">
    <property type="entry name" value="HisK_dim/P_dom"/>
</dbReference>
<dbReference type="SUPFAM" id="SSF47384">
    <property type="entry name" value="Homodimeric domain of signal transducing histidine kinase"/>
    <property type="match status" value="1"/>
</dbReference>
<feature type="transmembrane region" description="Helical" evidence="14">
    <location>
        <begin position="41"/>
        <end position="59"/>
    </location>
</feature>
<sequence length="418" mass="46551">MYGLGLEELFLNVLFLIVLILFVPLLLEVHGYTLTKRIKTFVLYTTTSLAIIACMSFPIPTMDGYIFDLRTIALVYGGLYGGVPAAITFSTIAIVYRFVIGGAGVIASTFVILFLLVLLILLTRRFHAGSRKKRIVIGTSLSCFTATVTILNSVFLFDIQLSYLFIFTHLTLTLVTSLMILYLYEVISDHISTSKRVLKAEKKEAVSHLASSISHEVRNPMTTVRGFLQLMLHTDLSEDKKKQFLETSIDEIDRANDIICDYLTFAKPTPDQVETLSLKEEIERTLQIITPLANMNGVEIKTNINDVTIKGGNQFLQQCLVNMTKNCIEAMPENGQLSIDTKTERDKVLLTISDNGKGMSEEQISRLGEPYFTTKGSEGTGLGMMASMKIIESMNGKLNVKSRLNEGTSFIIEFPTAE</sequence>
<evidence type="ECO:0000313" key="17">
    <source>
        <dbReference type="Proteomes" id="UP000551878"/>
    </source>
</evidence>
<dbReference type="GO" id="GO:0005524">
    <property type="term" value="F:ATP binding"/>
    <property type="evidence" value="ECO:0007669"/>
    <property type="project" value="UniProtKB-KW"/>
</dbReference>
<feature type="transmembrane region" description="Helical" evidence="14">
    <location>
        <begin position="135"/>
        <end position="157"/>
    </location>
</feature>
<dbReference type="SUPFAM" id="SSF55874">
    <property type="entry name" value="ATPase domain of HSP90 chaperone/DNA topoisomerase II/histidine kinase"/>
    <property type="match status" value="1"/>
</dbReference>
<dbReference type="RefSeq" id="WP_184664267.1">
    <property type="nucleotide sequence ID" value="NZ_JACHHB010000008.1"/>
</dbReference>
<evidence type="ECO:0000256" key="4">
    <source>
        <dbReference type="ARBA" id="ARBA00022475"/>
    </source>
</evidence>
<keyword evidence="8" id="KW-0547">Nucleotide-binding</keyword>
<dbReference type="EMBL" id="JACHHB010000008">
    <property type="protein sequence ID" value="MBB5173829.1"/>
    <property type="molecule type" value="Genomic_DNA"/>
</dbReference>
<evidence type="ECO:0000259" key="15">
    <source>
        <dbReference type="PROSITE" id="PS50109"/>
    </source>
</evidence>